<feature type="domain" description="HTH tetR-type" evidence="5">
    <location>
        <begin position="22"/>
        <end position="80"/>
    </location>
</feature>
<evidence type="ECO:0000256" key="1">
    <source>
        <dbReference type="ARBA" id="ARBA00023015"/>
    </source>
</evidence>
<dbReference type="EMBL" id="CACRYJ010000017">
    <property type="protein sequence ID" value="VZO36193.1"/>
    <property type="molecule type" value="Genomic_DNA"/>
</dbReference>
<evidence type="ECO:0000256" key="2">
    <source>
        <dbReference type="ARBA" id="ARBA00023125"/>
    </source>
</evidence>
<dbReference type="InterPro" id="IPR009057">
    <property type="entry name" value="Homeodomain-like_sf"/>
</dbReference>
<evidence type="ECO:0000256" key="4">
    <source>
        <dbReference type="PROSITE-ProRule" id="PRU00335"/>
    </source>
</evidence>
<sequence>MSIERPILGVVTAEQFERGARARTRAAILDAAAALWARDYSASFGAIAERADVSRSTLHRYFPDRQALVDALLLDSLPRLGAVADSVTPHDSPMDALEAYLRAGIEIGDRVIFLYSDPDRFDGNPNWPSDDYDDALTPLLDQARAAGAIAADIPNAWATNLFYAVLYTAAEVSAGDLPRHVAADLAVRSFRRSVSG</sequence>
<keyword evidence="7" id="KW-1185">Reference proteome</keyword>
<evidence type="ECO:0000313" key="6">
    <source>
        <dbReference type="EMBL" id="VZO36193.1"/>
    </source>
</evidence>
<dbReference type="GO" id="GO:0003700">
    <property type="term" value="F:DNA-binding transcription factor activity"/>
    <property type="evidence" value="ECO:0007669"/>
    <property type="project" value="TreeGrafter"/>
</dbReference>
<evidence type="ECO:0000313" key="7">
    <source>
        <dbReference type="Proteomes" id="UP000419743"/>
    </source>
</evidence>
<dbReference type="PROSITE" id="PS50977">
    <property type="entry name" value="HTH_TETR_2"/>
    <property type="match status" value="1"/>
</dbReference>
<organism evidence="6 7">
    <name type="scientific">Occultella aeris</name>
    <dbReference type="NCBI Taxonomy" id="2761496"/>
    <lineage>
        <taxon>Bacteria</taxon>
        <taxon>Bacillati</taxon>
        <taxon>Actinomycetota</taxon>
        <taxon>Actinomycetes</taxon>
        <taxon>Micrococcales</taxon>
        <taxon>Ruaniaceae</taxon>
        <taxon>Occultella</taxon>
    </lineage>
</organism>
<evidence type="ECO:0000256" key="3">
    <source>
        <dbReference type="ARBA" id="ARBA00023163"/>
    </source>
</evidence>
<evidence type="ECO:0000259" key="5">
    <source>
        <dbReference type="PROSITE" id="PS50977"/>
    </source>
</evidence>
<dbReference type="SUPFAM" id="SSF46689">
    <property type="entry name" value="Homeodomain-like"/>
    <property type="match status" value="1"/>
</dbReference>
<dbReference type="InterPro" id="IPR050109">
    <property type="entry name" value="HTH-type_TetR-like_transc_reg"/>
</dbReference>
<gene>
    <name evidence="6" type="ORF">HALOF300_01397</name>
</gene>
<reference evidence="6 7" key="1">
    <citation type="submission" date="2019-11" db="EMBL/GenBank/DDBJ databases">
        <authorList>
            <person name="Criscuolo A."/>
        </authorList>
    </citation>
    <scope>NUCLEOTIDE SEQUENCE [LARGE SCALE GENOMIC DNA]</scope>
    <source>
        <strain evidence="6">CIP111667</strain>
    </source>
</reference>
<protein>
    <submittedName>
        <fullName evidence="6">Bacterial regulatory proteins, tetR family</fullName>
    </submittedName>
</protein>
<dbReference type="Pfam" id="PF00440">
    <property type="entry name" value="TetR_N"/>
    <property type="match status" value="1"/>
</dbReference>
<keyword evidence="2 4" id="KW-0238">DNA-binding</keyword>
<dbReference type="PANTHER" id="PTHR30055:SF234">
    <property type="entry name" value="HTH-TYPE TRANSCRIPTIONAL REGULATOR BETI"/>
    <property type="match status" value="1"/>
</dbReference>
<comment type="caution">
    <text evidence="6">The sequence shown here is derived from an EMBL/GenBank/DDBJ whole genome shotgun (WGS) entry which is preliminary data.</text>
</comment>
<keyword evidence="3" id="KW-0804">Transcription</keyword>
<keyword evidence="1" id="KW-0805">Transcription regulation</keyword>
<dbReference type="Proteomes" id="UP000419743">
    <property type="component" value="Unassembled WGS sequence"/>
</dbReference>
<dbReference type="PANTHER" id="PTHR30055">
    <property type="entry name" value="HTH-TYPE TRANSCRIPTIONAL REGULATOR RUTR"/>
    <property type="match status" value="1"/>
</dbReference>
<dbReference type="AlphaFoldDB" id="A0A7M4DH00"/>
<feature type="DNA-binding region" description="H-T-H motif" evidence="4">
    <location>
        <begin position="43"/>
        <end position="62"/>
    </location>
</feature>
<dbReference type="GO" id="GO:0000976">
    <property type="term" value="F:transcription cis-regulatory region binding"/>
    <property type="evidence" value="ECO:0007669"/>
    <property type="project" value="TreeGrafter"/>
</dbReference>
<name>A0A7M4DH00_9MICO</name>
<proteinExistence type="predicted"/>
<dbReference type="Gene3D" id="1.10.357.10">
    <property type="entry name" value="Tetracycline Repressor, domain 2"/>
    <property type="match status" value="1"/>
</dbReference>
<dbReference type="InterPro" id="IPR001647">
    <property type="entry name" value="HTH_TetR"/>
</dbReference>
<accession>A0A7M4DH00</accession>